<dbReference type="EMBL" id="CM051396">
    <property type="protein sequence ID" value="KAJ4723301.1"/>
    <property type="molecule type" value="Genomic_DNA"/>
</dbReference>
<organism evidence="1 2">
    <name type="scientific">Melia azedarach</name>
    <name type="common">Chinaberry tree</name>
    <dbReference type="NCBI Taxonomy" id="155640"/>
    <lineage>
        <taxon>Eukaryota</taxon>
        <taxon>Viridiplantae</taxon>
        <taxon>Streptophyta</taxon>
        <taxon>Embryophyta</taxon>
        <taxon>Tracheophyta</taxon>
        <taxon>Spermatophyta</taxon>
        <taxon>Magnoliopsida</taxon>
        <taxon>eudicotyledons</taxon>
        <taxon>Gunneridae</taxon>
        <taxon>Pentapetalae</taxon>
        <taxon>rosids</taxon>
        <taxon>malvids</taxon>
        <taxon>Sapindales</taxon>
        <taxon>Meliaceae</taxon>
        <taxon>Melia</taxon>
    </lineage>
</organism>
<evidence type="ECO:0000313" key="1">
    <source>
        <dbReference type="EMBL" id="KAJ4723301.1"/>
    </source>
</evidence>
<dbReference type="Proteomes" id="UP001164539">
    <property type="component" value="Chromosome 3"/>
</dbReference>
<protein>
    <submittedName>
        <fullName evidence="1">3-oxo-Delta(4,5)-steroid 5-beta-reductase-like</fullName>
    </submittedName>
</protein>
<name>A0ACC1YIN2_MELAZ</name>
<comment type="caution">
    <text evidence="1">The sequence shown here is derived from an EMBL/GenBank/DDBJ whole genome shotgun (WGS) entry which is preliminary data.</text>
</comment>
<sequence>MEQENSNPSVALIVGVTGMAGLSLAEALKKPSTPGGPWKVYGASRRPPPSWFPPSLIDHFISFDALDAINTAQKLSLLSGEVTHVFWVAFQLLESEEINVARNSTMLRNVLDVLTTPTTTPRSSRLLHVSLQTGTKHYMGPIFDPSLAGQLVRHEPPFREESPRLPYPNFYYALEDLVASYSKYLTYSVHRSSIIVGASSRSIHNLLLTLAVYAGVCKHQALPFRYPGNKYTLEHFCDMSDARVLAEQHIWAAVTDKAKNHAFNCTNGDVFTWKSVWKLLSKIFDVEFVPFDEKEQFDWVEMMKDKGEIWDEIVEKHGLYKTKMEEITCFDALKTVLNFEFQHVSSMNKSREFGFFGFADTMKSIQTWVQRLRDMKIIP</sequence>
<reference evidence="1 2" key="1">
    <citation type="journal article" date="2023" name="Science">
        <title>Complex scaffold remodeling in plant triterpene biosynthesis.</title>
        <authorList>
            <person name="De La Pena R."/>
            <person name="Hodgson H."/>
            <person name="Liu J.C."/>
            <person name="Stephenson M.J."/>
            <person name="Martin A.C."/>
            <person name="Owen C."/>
            <person name="Harkess A."/>
            <person name="Leebens-Mack J."/>
            <person name="Jimenez L.E."/>
            <person name="Osbourn A."/>
            <person name="Sattely E.S."/>
        </authorList>
    </citation>
    <scope>NUCLEOTIDE SEQUENCE [LARGE SCALE GENOMIC DNA]</scope>
    <source>
        <strain evidence="2">cv. JPN11</strain>
        <tissue evidence="1">Leaf</tissue>
    </source>
</reference>
<keyword evidence="2" id="KW-1185">Reference proteome</keyword>
<accession>A0ACC1YIN2</accession>
<proteinExistence type="predicted"/>
<gene>
    <name evidence="1" type="ORF">OWV82_006686</name>
</gene>
<evidence type="ECO:0000313" key="2">
    <source>
        <dbReference type="Proteomes" id="UP001164539"/>
    </source>
</evidence>